<feature type="region of interest" description="Disordered" evidence="1">
    <location>
        <begin position="138"/>
        <end position="183"/>
    </location>
</feature>
<dbReference type="OrthoDB" id="443402at2759"/>
<reference evidence="2 3" key="1">
    <citation type="journal article" date="2017" name="Mol. Biol. Evol.">
        <title>The 4-celled Tetrabaena socialis nuclear genome reveals the essential components for genetic control of cell number at the origin of multicellularity in the volvocine lineage.</title>
        <authorList>
            <person name="Featherston J."/>
            <person name="Arakaki Y."/>
            <person name="Hanschen E.R."/>
            <person name="Ferris P.J."/>
            <person name="Michod R.E."/>
            <person name="Olson B.J.S.C."/>
            <person name="Nozaki H."/>
            <person name="Durand P.M."/>
        </authorList>
    </citation>
    <scope>NUCLEOTIDE SEQUENCE [LARGE SCALE GENOMIC DNA]</scope>
    <source>
        <strain evidence="2 3">NIES-571</strain>
    </source>
</reference>
<accession>A0A2J7ZP99</accession>
<sequence length="381" mass="37262">MGGAPHGLGVLAAATGAQVSTLDPATHAYSFWEGVPTTGKQAFGALFASSRSLRAVAVVQRAMRGQTPALVMRELGFGPLLLITSFPVKMSGSGRSFTAYVFSKITPAAAGFLGAAGTAAAPPLAAVPVASPVAAVSGAAPRRQRHGTARTGTPQRQAVVEEGPTTSGRDETAPGAARAGSKTVELAGGSSARLVEADDLFAASAVKARKPDGEPAPVSPSKKPCPTSREASPPGSPTATRPSTAVVGVIGARGSPSRPGHAVQACGSVAAERQGPAEGQLPVAAACVPEPATVPRPRGARAGAAQRQQALTNIAAFSRRTTQAAVVGKAAAAKGAAAGHGAGAAAAGAPAPAATRSSSRLAAKALDVALAASLLEGVAAS</sequence>
<dbReference type="AlphaFoldDB" id="A0A2J7ZP99"/>
<keyword evidence="3" id="KW-1185">Reference proteome</keyword>
<comment type="caution">
    <text evidence="2">The sequence shown here is derived from an EMBL/GenBank/DDBJ whole genome shotgun (WGS) entry which is preliminary data.</text>
</comment>
<proteinExistence type="predicted"/>
<protein>
    <submittedName>
        <fullName evidence="2">Uncharacterized protein</fullName>
    </submittedName>
</protein>
<evidence type="ECO:0000313" key="3">
    <source>
        <dbReference type="Proteomes" id="UP000236333"/>
    </source>
</evidence>
<organism evidence="2 3">
    <name type="scientific">Tetrabaena socialis</name>
    <dbReference type="NCBI Taxonomy" id="47790"/>
    <lineage>
        <taxon>Eukaryota</taxon>
        <taxon>Viridiplantae</taxon>
        <taxon>Chlorophyta</taxon>
        <taxon>core chlorophytes</taxon>
        <taxon>Chlorophyceae</taxon>
        <taxon>CS clade</taxon>
        <taxon>Chlamydomonadales</taxon>
        <taxon>Tetrabaenaceae</taxon>
        <taxon>Tetrabaena</taxon>
    </lineage>
</organism>
<evidence type="ECO:0000313" key="2">
    <source>
        <dbReference type="EMBL" id="PNH02095.1"/>
    </source>
</evidence>
<dbReference type="EMBL" id="PGGS01000723">
    <property type="protein sequence ID" value="PNH02095.1"/>
    <property type="molecule type" value="Genomic_DNA"/>
</dbReference>
<evidence type="ECO:0000256" key="1">
    <source>
        <dbReference type="SAM" id="MobiDB-lite"/>
    </source>
</evidence>
<dbReference type="Proteomes" id="UP000236333">
    <property type="component" value="Unassembled WGS sequence"/>
</dbReference>
<gene>
    <name evidence="2" type="ORF">TSOC_011951</name>
</gene>
<feature type="region of interest" description="Disordered" evidence="1">
    <location>
        <begin position="208"/>
        <end position="243"/>
    </location>
</feature>
<name>A0A2J7ZP99_9CHLO</name>